<sequence>MNQPSSDRVVLIHPPAVSKRYLRTKFMPYGMAVIYAFLKERRIPVVQYDFLMEYLFDSPDDINFHSVDHSFTQEDFFGYLRGTKDHKGLDAFTKKYGQRLPRDGCLYGFSIVAYHQFWASLLLAQYIKKNNPPAIIVFGGPYITIRPAASLLAFGQADYWIKGSGELPLLYLYQLIRGEANISLEEIPGLLYQKTGATHHAPQCRFPAEEERPPDFEGLPLDRYQYDHPVTGKRTFFIPYRLSKGCPSRCSFCTGRLVDSYDWKSPAKVVAELAHLSATYRSSNFQFADASINGNPKQLSQVCKMLKDSLPQIKWYAYAKVTGFDRELLLQVKEAGCFSLFWGIESASQATIDLLGKGFRVEKIYELLDYSISIGLTNFIHIMYNTPHESITDIEALEALISRYIACPRVVFLPQRFILEPQSLLFERPEKYGLHGLTSVNTSPFEREEYVYSEVDGNDVEAIRTRNLEHQQMLAPSLELIRLMEWKRSAKGFLPRLASRKLLIHLVQRSHDGRRGQRFFGNIFRRLAEGSKQLLSEQL</sequence>
<dbReference type="PANTHER" id="PTHR43409:SF7">
    <property type="entry name" value="BLL1977 PROTEIN"/>
    <property type="match status" value="1"/>
</dbReference>
<evidence type="ECO:0000313" key="9">
    <source>
        <dbReference type="EMBL" id="HGH61867.1"/>
    </source>
</evidence>
<evidence type="ECO:0000259" key="8">
    <source>
        <dbReference type="PROSITE" id="PS51918"/>
    </source>
</evidence>
<dbReference type="InterPro" id="IPR051198">
    <property type="entry name" value="BchE-like"/>
</dbReference>
<proteinExistence type="predicted"/>
<accession>A0A7C4ATE5</accession>
<dbReference type="AlphaFoldDB" id="A0A7C4ATE5"/>
<evidence type="ECO:0000256" key="5">
    <source>
        <dbReference type="ARBA" id="ARBA00022723"/>
    </source>
</evidence>
<dbReference type="SFLD" id="SFLDS00029">
    <property type="entry name" value="Radical_SAM"/>
    <property type="match status" value="1"/>
</dbReference>
<gene>
    <name evidence="9" type="ORF">ENV54_11285</name>
</gene>
<dbReference type="SFLD" id="SFLDG01123">
    <property type="entry name" value="methyltransferase_(Class_B)"/>
    <property type="match status" value="1"/>
</dbReference>
<dbReference type="EMBL" id="DTGT01000364">
    <property type="protein sequence ID" value="HGH61867.1"/>
    <property type="molecule type" value="Genomic_DNA"/>
</dbReference>
<comment type="cofactor">
    <cofactor evidence="1">
        <name>[4Fe-4S] cluster</name>
        <dbReference type="ChEBI" id="CHEBI:49883"/>
    </cofactor>
</comment>
<dbReference type="Gene3D" id="3.40.50.280">
    <property type="entry name" value="Cobalamin-binding domain"/>
    <property type="match status" value="1"/>
</dbReference>
<dbReference type="GO" id="GO:0046872">
    <property type="term" value="F:metal ion binding"/>
    <property type="evidence" value="ECO:0007669"/>
    <property type="project" value="UniProtKB-KW"/>
</dbReference>
<evidence type="ECO:0000256" key="7">
    <source>
        <dbReference type="ARBA" id="ARBA00023014"/>
    </source>
</evidence>
<comment type="caution">
    <text evidence="9">The sequence shown here is derived from an EMBL/GenBank/DDBJ whole genome shotgun (WGS) entry which is preliminary data.</text>
</comment>
<dbReference type="InterPro" id="IPR006638">
    <property type="entry name" value="Elp3/MiaA/NifB-like_rSAM"/>
</dbReference>
<dbReference type="GO" id="GO:0003824">
    <property type="term" value="F:catalytic activity"/>
    <property type="evidence" value="ECO:0007669"/>
    <property type="project" value="InterPro"/>
</dbReference>
<dbReference type="InterPro" id="IPR058240">
    <property type="entry name" value="rSAM_sf"/>
</dbReference>
<dbReference type="SMART" id="SM00729">
    <property type="entry name" value="Elp3"/>
    <property type="match status" value="1"/>
</dbReference>
<keyword evidence="7" id="KW-0411">Iron-sulfur</keyword>
<organism evidence="9">
    <name type="scientific">Desulfomonile tiedjei</name>
    <dbReference type="NCBI Taxonomy" id="2358"/>
    <lineage>
        <taxon>Bacteria</taxon>
        <taxon>Pseudomonadati</taxon>
        <taxon>Thermodesulfobacteriota</taxon>
        <taxon>Desulfomonilia</taxon>
        <taxon>Desulfomonilales</taxon>
        <taxon>Desulfomonilaceae</taxon>
        <taxon>Desulfomonile</taxon>
    </lineage>
</organism>
<evidence type="ECO:0000256" key="1">
    <source>
        <dbReference type="ARBA" id="ARBA00001966"/>
    </source>
</evidence>
<dbReference type="InterPro" id="IPR034466">
    <property type="entry name" value="Methyltransferase_Class_B"/>
</dbReference>
<protein>
    <recommendedName>
        <fullName evidence="8">Radical SAM core domain-containing protein</fullName>
    </recommendedName>
</protein>
<dbReference type="InterPro" id="IPR007197">
    <property type="entry name" value="rSAM"/>
</dbReference>
<dbReference type="Gene3D" id="3.80.30.20">
    <property type="entry name" value="tm_1862 like domain"/>
    <property type="match status" value="1"/>
</dbReference>
<evidence type="ECO:0000256" key="4">
    <source>
        <dbReference type="ARBA" id="ARBA00022691"/>
    </source>
</evidence>
<keyword evidence="3" id="KW-0808">Transferase</keyword>
<name>A0A7C4ATE5_9BACT</name>
<reference evidence="9" key="1">
    <citation type="journal article" date="2020" name="mSystems">
        <title>Genome- and Community-Level Interaction Insights into Carbon Utilization and Element Cycling Functions of Hydrothermarchaeota in Hydrothermal Sediment.</title>
        <authorList>
            <person name="Zhou Z."/>
            <person name="Liu Y."/>
            <person name="Xu W."/>
            <person name="Pan J."/>
            <person name="Luo Z.H."/>
            <person name="Li M."/>
        </authorList>
    </citation>
    <scope>NUCLEOTIDE SEQUENCE [LARGE SCALE GENOMIC DNA]</scope>
    <source>
        <strain evidence="9">SpSt-769</strain>
    </source>
</reference>
<keyword evidence="2" id="KW-0489">Methyltransferase</keyword>
<feature type="domain" description="Radical SAM core" evidence="8">
    <location>
        <begin position="230"/>
        <end position="494"/>
    </location>
</feature>
<dbReference type="SUPFAM" id="SSF102114">
    <property type="entry name" value="Radical SAM enzymes"/>
    <property type="match status" value="1"/>
</dbReference>
<dbReference type="InterPro" id="IPR023404">
    <property type="entry name" value="rSAM_horseshoe"/>
</dbReference>
<keyword evidence="4" id="KW-0949">S-adenosyl-L-methionine</keyword>
<dbReference type="PANTHER" id="PTHR43409">
    <property type="entry name" value="ANAEROBIC MAGNESIUM-PROTOPORPHYRIN IX MONOMETHYL ESTER CYCLASE-RELATED"/>
    <property type="match status" value="1"/>
</dbReference>
<dbReference type="PROSITE" id="PS51918">
    <property type="entry name" value="RADICAL_SAM"/>
    <property type="match status" value="1"/>
</dbReference>
<keyword evidence="5" id="KW-0479">Metal-binding</keyword>
<dbReference type="Pfam" id="PF04055">
    <property type="entry name" value="Radical_SAM"/>
    <property type="match status" value="1"/>
</dbReference>
<evidence type="ECO:0000256" key="2">
    <source>
        <dbReference type="ARBA" id="ARBA00022603"/>
    </source>
</evidence>
<dbReference type="GO" id="GO:0051539">
    <property type="term" value="F:4 iron, 4 sulfur cluster binding"/>
    <property type="evidence" value="ECO:0007669"/>
    <property type="project" value="UniProtKB-KW"/>
</dbReference>
<evidence type="ECO:0000256" key="3">
    <source>
        <dbReference type="ARBA" id="ARBA00022679"/>
    </source>
</evidence>
<keyword evidence="6" id="KW-0408">Iron</keyword>
<evidence type="ECO:0000256" key="6">
    <source>
        <dbReference type="ARBA" id="ARBA00023004"/>
    </source>
</evidence>
<dbReference type="SFLD" id="SFLDG01082">
    <property type="entry name" value="B12-binding_domain_containing"/>
    <property type="match status" value="1"/>
</dbReference>